<dbReference type="Proteomes" id="UP001589738">
    <property type="component" value="Unassembled WGS sequence"/>
</dbReference>
<reference evidence="2 3" key="1">
    <citation type="submission" date="2024-09" db="EMBL/GenBank/DDBJ databases">
        <authorList>
            <person name="Sun Q."/>
            <person name="Mori K."/>
        </authorList>
    </citation>
    <scope>NUCLEOTIDE SEQUENCE [LARGE SCALE GENOMIC DNA]</scope>
    <source>
        <strain evidence="2 3">CGMCC 1.9126</strain>
    </source>
</reference>
<dbReference type="InterPro" id="IPR018392">
    <property type="entry name" value="LysM"/>
</dbReference>
<dbReference type="SMART" id="SM00257">
    <property type="entry name" value="LysM"/>
    <property type="match status" value="3"/>
</dbReference>
<name>A0ABV6KSW5_9BACI</name>
<dbReference type="Gene3D" id="3.10.350.10">
    <property type="entry name" value="LysM domain"/>
    <property type="match status" value="3"/>
</dbReference>
<feature type="domain" description="LysM" evidence="1">
    <location>
        <begin position="3"/>
        <end position="47"/>
    </location>
</feature>
<dbReference type="Pfam" id="PF07676">
    <property type="entry name" value="PD40"/>
    <property type="match status" value="2"/>
</dbReference>
<dbReference type="SUPFAM" id="SSF82171">
    <property type="entry name" value="DPP6 N-terminal domain-like"/>
    <property type="match status" value="1"/>
</dbReference>
<gene>
    <name evidence="2" type="ORF">ACFFHF_14515</name>
</gene>
<feature type="domain" description="LysM" evidence="1">
    <location>
        <begin position="52"/>
        <end position="96"/>
    </location>
</feature>
<keyword evidence="3" id="KW-1185">Reference proteome</keyword>
<dbReference type="PANTHER" id="PTHR33734">
    <property type="entry name" value="LYSM DOMAIN-CONTAINING GPI-ANCHORED PROTEIN 2"/>
    <property type="match status" value="1"/>
</dbReference>
<dbReference type="RefSeq" id="WP_340902602.1">
    <property type="nucleotide sequence ID" value="NZ_JBHLUU010000103.1"/>
</dbReference>
<organism evidence="2 3">
    <name type="scientific">Robertmurraya beringensis</name>
    <dbReference type="NCBI Taxonomy" id="641660"/>
    <lineage>
        <taxon>Bacteria</taxon>
        <taxon>Bacillati</taxon>
        <taxon>Bacillota</taxon>
        <taxon>Bacilli</taxon>
        <taxon>Bacillales</taxon>
        <taxon>Bacillaceae</taxon>
        <taxon>Robertmurraya</taxon>
    </lineage>
</organism>
<dbReference type="InterPro" id="IPR011042">
    <property type="entry name" value="6-blade_b-propeller_TolB-like"/>
</dbReference>
<dbReference type="CDD" id="cd00118">
    <property type="entry name" value="LysM"/>
    <property type="match status" value="3"/>
</dbReference>
<dbReference type="PANTHER" id="PTHR33734:SF22">
    <property type="entry name" value="MEMBRANE-BOUND LYTIC MUREIN TRANSGLYCOSYLASE D"/>
    <property type="match status" value="1"/>
</dbReference>
<dbReference type="EMBL" id="JBHLUU010000103">
    <property type="protein sequence ID" value="MFC0476423.1"/>
    <property type="molecule type" value="Genomic_DNA"/>
</dbReference>
<comment type="caution">
    <text evidence="2">The sequence shown here is derived from an EMBL/GenBank/DDBJ whole genome shotgun (WGS) entry which is preliminary data.</text>
</comment>
<dbReference type="Gene3D" id="2.120.10.30">
    <property type="entry name" value="TolB, C-terminal domain"/>
    <property type="match status" value="2"/>
</dbReference>
<accession>A0ABV6KSW5</accession>
<dbReference type="PROSITE" id="PS51782">
    <property type="entry name" value="LYSM"/>
    <property type="match status" value="3"/>
</dbReference>
<sequence>MQFFYTVRPGDTLFQIASRWKLSYESLAAANNLLPPYTIYVGQQLSMPPGVDRVRVNSGDTVFNIAQTFGVPQSVIIQANQLQPPYTIQVGQLLKVPPGNPFYVVQPGDTLFQIANRYNVTTRGQSNYELIRQVNQLPNYNLSPGMRLRIPYAPPGDLGMIAYTSNRGGSYDLWVYHLRNGQNAQLTSGLGESYTTPFWSPDSTKIAFVGRNGVLFILDAGDGSTSRIDQFTEGEGIFLDWSPDSQRLAYVKDNQIILYRVSTHQVQRIEAVNATDVQWFPNGNELLYQAPDESGVSQLYRITTDGTDKQQMTENAGGRLNNVRLSPNGLYVLYTSPGVSISIIYTISLTSGQIFEVKGGPLAKNYFPIWSSDSSTIAYSATAFEEVGYFSLIRTTGRKGENDRTRAISSCFATPVTWSPESPKLAYLSGCNGEGIGREMWVLDVRHPVPIKIVEGGQITSLQWSPVPISSLKKTFTSDRFNVQFQYPAHWKQESDERYEGPDGFFQVAAISSEEPIHTVCQNEAFHQLLPYGTKPLILQTNIQTQEACYIFPSEDQPAEMGGQAALIVRYPQPIQIGDTFYHYFILWADQNHLYEISSTLTFLR</sequence>
<evidence type="ECO:0000259" key="1">
    <source>
        <dbReference type="PROSITE" id="PS51782"/>
    </source>
</evidence>
<protein>
    <submittedName>
        <fullName evidence="2">LysM peptidoglycan-binding domain-containing protein</fullName>
    </submittedName>
</protein>
<dbReference type="InterPro" id="IPR011659">
    <property type="entry name" value="WD40"/>
</dbReference>
<dbReference type="SUPFAM" id="SSF54106">
    <property type="entry name" value="LysM domain"/>
    <property type="match status" value="3"/>
</dbReference>
<dbReference type="InterPro" id="IPR036779">
    <property type="entry name" value="LysM_dom_sf"/>
</dbReference>
<evidence type="ECO:0000313" key="2">
    <source>
        <dbReference type="EMBL" id="MFC0476423.1"/>
    </source>
</evidence>
<proteinExistence type="predicted"/>
<feature type="domain" description="LysM" evidence="1">
    <location>
        <begin position="101"/>
        <end position="150"/>
    </location>
</feature>
<evidence type="ECO:0000313" key="3">
    <source>
        <dbReference type="Proteomes" id="UP001589738"/>
    </source>
</evidence>
<dbReference type="Pfam" id="PF01476">
    <property type="entry name" value="LysM"/>
    <property type="match status" value="3"/>
</dbReference>